<reference evidence="1 2" key="1">
    <citation type="journal article" date="2014" name="Genome Announc.">
        <title>Draft Genome Sequence of Streptomyces roseochromogenes subsp. oscitans DS 12.976, Producer of the Aminocoumarin Antibiotic Clorobiocin.</title>
        <authorList>
            <person name="Ruckert C."/>
            <person name="Kalinowski J."/>
            <person name="Heide L."/>
            <person name="Apel A.K."/>
        </authorList>
    </citation>
    <scope>NUCLEOTIDE SEQUENCE [LARGE SCALE GENOMIC DNA]</scope>
    <source>
        <strain evidence="1 2">DS 12.976</strain>
    </source>
</reference>
<organism evidence="1 2">
    <name type="scientific">Streptomyces roseochromogenus subsp. oscitans DS 12.976</name>
    <dbReference type="NCBI Taxonomy" id="1352936"/>
    <lineage>
        <taxon>Bacteria</taxon>
        <taxon>Bacillati</taxon>
        <taxon>Actinomycetota</taxon>
        <taxon>Actinomycetes</taxon>
        <taxon>Kitasatosporales</taxon>
        <taxon>Streptomycetaceae</taxon>
        <taxon>Streptomyces</taxon>
    </lineage>
</organism>
<protein>
    <submittedName>
        <fullName evidence="1">Uncharacterized protein</fullName>
    </submittedName>
</protein>
<name>V6JFF2_STRRC</name>
<evidence type="ECO:0000313" key="1">
    <source>
        <dbReference type="EMBL" id="EST18428.1"/>
    </source>
</evidence>
<dbReference type="Proteomes" id="UP000017984">
    <property type="component" value="Chromosome"/>
</dbReference>
<dbReference type="PATRIC" id="fig|1352936.5.peg.9293"/>
<evidence type="ECO:0000313" key="2">
    <source>
        <dbReference type="Proteomes" id="UP000017984"/>
    </source>
</evidence>
<dbReference type="EMBL" id="AWQX01000391">
    <property type="protein sequence ID" value="EST18428.1"/>
    <property type="molecule type" value="Genomic_DNA"/>
</dbReference>
<dbReference type="STRING" id="1352936.M878_44740"/>
<gene>
    <name evidence="1" type="ORF">M878_44740</name>
</gene>
<accession>V6JFF2</accession>
<dbReference type="AlphaFoldDB" id="V6JFF2"/>
<dbReference type="HOGENOM" id="CLU_3391694_0_0_11"/>
<proteinExistence type="predicted"/>
<comment type="caution">
    <text evidence="1">The sequence shown here is derived from an EMBL/GenBank/DDBJ whole genome shotgun (WGS) entry which is preliminary data.</text>
</comment>
<keyword evidence="2" id="KW-1185">Reference proteome</keyword>
<sequence length="32" mass="3299">MTVPPARILRAPVLGSIAAAIDGLRQPGADRD</sequence>